<feature type="transmembrane region" description="Helical" evidence="2">
    <location>
        <begin position="503"/>
        <end position="528"/>
    </location>
</feature>
<evidence type="ECO:0008006" key="5">
    <source>
        <dbReference type="Google" id="ProtNLM"/>
    </source>
</evidence>
<feature type="region of interest" description="Disordered" evidence="1">
    <location>
        <begin position="634"/>
        <end position="679"/>
    </location>
</feature>
<protein>
    <recommendedName>
        <fullName evidence="5">Low temperature requirement A</fullName>
    </recommendedName>
</protein>
<comment type="caution">
    <text evidence="3">The sequence shown here is derived from an EMBL/GenBank/DDBJ whole genome shotgun (WGS) entry which is preliminary data.</text>
</comment>
<feature type="compositionally biased region" description="Polar residues" evidence="1">
    <location>
        <begin position="635"/>
        <end position="646"/>
    </location>
</feature>
<organism evidence="3 4">
    <name type="scientific">Nothophoma quercina</name>
    <dbReference type="NCBI Taxonomy" id="749835"/>
    <lineage>
        <taxon>Eukaryota</taxon>
        <taxon>Fungi</taxon>
        <taxon>Dikarya</taxon>
        <taxon>Ascomycota</taxon>
        <taxon>Pezizomycotina</taxon>
        <taxon>Dothideomycetes</taxon>
        <taxon>Pleosporomycetidae</taxon>
        <taxon>Pleosporales</taxon>
        <taxon>Pleosporineae</taxon>
        <taxon>Didymellaceae</taxon>
        <taxon>Nothophoma</taxon>
    </lineage>
</organism>
<feature type="transmembrane region" description="Helical" evidence="2">
    <location>
        <begin position="288"/>
        <end position="306"/>
    </location>
</feature>
<feature type="transmembrane region" description="Helical" evidence="2">
    <location>
        <begin position="116"/>
        <end position="136"/>
    </location>
</feature>
<dbReference type="Pfam" id="PF06772">
    <property type="entry name" value="LtrA"/>
    <property type="match status" value="1"/>
</dbReference>
<feature type="transmembrane region" description="Helical" evidence="2">
    <location>
        <begin position="156"/>
        <end position="179"/>
    </location>
</feature>
<feature type="transmembrane region" description="Helical" evidence="2">
    <location>
        <begin position="540"/>
        <end position="559"/>
    </location>
</feature>
<proteinExistence type="predicted"/>
<evidence type="ECO:0000256" key="2">
    <source>
        <dbReference type="SAM" id="Phobius"/>
    </source>
</evidence>
<feature type="transmembrane region" description="Helical" evidence="2">
    <location>
        <begin position="62"/>
        <end position="81"/>
    </location>
</feature>
<keyword evidence="2" id="KW-0812">Transmembrane</keyword>
<feature type="transmembrane region" description="Helical" evidence="2">
    <location>
        <begin position="87"/>
        <end position="104"/>
    </location>
</feature>
<feature type="region of interest" description="Disordered" evidence="1">
    <location>
        <begin position="1"/>
        <end position="22"/>
    </location>
</feature>
<keyword evidence="4" id="KW-1185">Reference proteome</keyword>
<evidence type="ECO:0000256" key="1">
    <source>
        <dbReference type="SAM" id="MobiDB-lite"/>
    </source>
</evidence>
<dbReference type="PANTHER" id="PTHR42101:SF1">
    <property type="entry name" value="LOW TEMPERATURE REQUIREMENT A"/>
    <property type="match status" value="1"/>
</dbReference>
<accession>A0ABR3R697</accession>
<evidence type="ECO:0000313" key="4">
    <source>
        <dbReference type="Proteomes" id="UP001521222"/>
    </source>
</evidence>
<dbReference type="PANTHER" id="PTHR42101">
    <property type="entry name" value="CHROMOSOME 16, WHOLE GENOME SHOTGUN SEQUENCE"/>
    <property type="match status" value="1"/>
</dbReference>
<feature type="compositionally biased region" description="Pro residues" evidence="1">
    <location>
        <begin position="657"/>
        <end position="666"/>
    </location>
</feature>
<keyword evidence="2" id="KW-0472">Membrane</keyword>
<feature type="transmembrane region" description="Helical" evidence="2">
    <location>
        <begin position="476"/>
        <end position="496"/>
    </location>
</feature>
<feature type="region of interest" description="Disordered" evidence="1">
    <location>
        <begin position="580"/>
        <end position="619"/>
    </location>
</feature>
<feature type="transmembrane region" description="Helical" evidence="2">
    <location>
        <begin position="220"/>
        <end position="246"/>
    </location>
</feature>
<evidence type="ECO:0000313" key="3">
    <source>
        <dbReference type="EMBL" id="KAL1599965.1"/>
    </source>
</evidence>
<keyword evidence="2" id="KW-1133">Transmembrane helix</keyword>
<feature type="compositionally biased region" description="Basic and acidic residues" evidence="1">
    <location>
        <begin position="580"/>
        <end position="612"/>
    </location>
</feature>
<dbReference type="Proteomes" id="UP001521222">
    <property type="component" value="Unassembled WGS sequence"/>
</dbReference>
<sequence length="679" mass="76130">MGWSFHGKKTERSTSVLTSRSDAEKHLKRLHKTTPFIESPLTGADQENLVFSQRHEANSVELFFDLFFVANLATFTAYHSISDADYLLAYIGFFGILWATWFQITLHDVRFARDSLYERICKTIQFIAFVGLALVGSKFNPSGDKDANNNGNFQTLCYVLIISRGLLAIQYVVVLFYTWRAKYSKLYLPLALMIATYAIATGVFGAMIPSYRPNVKGPQLLYMVWYGVMIAEGIITITISCFWRMLSFKKTHLMERMSLLTIIVIGEGAIGVTKTVGRIMGKGLDVEGCFTIMCIIVILVLIWALYFDNFPHGHYGTIRQQIWSLLHFPFQLAIVGVVEGAQQIAMARYVLKNVEKGTKGLQAICQQNLDGAKLQEGLTKFIDKYQFTSKIDTYGYYDLIMEHIYSVGNSTGICSAQNATSYGKSMETWPEDFSWIDNAIGNGVYSGLGVKMPIKKLEAFIEPIEIAQKSWWLTYLYFWSCFCVLTISLIVFLFLIRRHKVDAFDFVSVIIRCLVLGAGVAALAVLANTTRLVNLLNSPAILPMVVVLLFVVLCCDKLASLWCNWRLIKSGEAYVLEVEEEHHHGGHEEHGEVHLTGDEEHGNVHHGRPELKSHRKSAGWSVHADPVELAKENTEYNSSHNRNSGHTVVDGVQTPPLQSPSPPPMTPGRGPGGYMAVAH</sequence>
<name>A0ABR3R697_9PLEO</name>
<dbReference type="EMBL" id="JAKIXB020000019">
    <property type="protein sequence ID" value="KAL1599965.1"/>
    <property type="molecule type" value="Genomic_DNA"/>
</dbReference>
<feature type="transmembrane region" description="Helical" evidence="2">
    <location>
        <begin position="186"/>
        <end position="208"/>
    </location>
</feature>
<dbReference type="InterPro" id="IPR010640">
    <property type="entry name" value="Low_temperature_requirement_A"/>
</dbReference>
<gene>
    <name evidence="3" type="ORF">SLS59_006038</name>
</gene>
<reference evidence="3 4" key="1">
    <citation type="submission" date="2024-02" db="EMBL/GenBank/DDBJ databases">
        <title>De novo assembly and annotation of 12 fungi associated with fruit tree decline syndrome in Ontario, Canada.</title>
        <authorList>
            <person name="Sulman M."/>
            <person name="Ellouze W."/>
            <person name="Ilyukhin E."/>
        </authorList>
    </citation>
    <scope>NUCLEOTIDE SEQUENCE [LARGE SCALE GENOMIC DNA]</scope>
    <source>
        <strain evidence="3 4">M97-236</strain>
    </source>
</reference>